<name>A0A3S5AA03_9NEIS</name>
<dbReference type="InterPro" id="IPR001123">
    <property type="entry name" value="LeuE-type"/>
</dbReference>
<feature type="transmembrane region" description="Helical" evidence="6">
    <location>
        <begin position="153"/>
        <end position="175"/>
    </location>
</feature>
<accession>A0A3S5AA03</accession>
<dbReference type="GO" id="GO:0005886">
    <property type="term" value="C:plasma membrane"/>
    <property type="evidence" value="ECO:0007669"/>
    <property type="project" value="UniProtKB-SubCell"/>
</dbReference>
<evidence type="ECO:0000256" key="4">
    <source>
        <dbReference type="ARBA" id="ARBA00022989"/>
    </source>
</evidence>
<organism evidence="7 8">
    <name type="scientific">Neisseria weaveri</name>
    <dbReference type="NCBI Taxonomy" id="28091"/>
    <lineage>
        <taxon>Bacteria</taxon>
        <taxon>Pseudomonadati</taxon>
        <taxon>Pseudomonadota</taxon>
        <taxon>Betaproteobacteria</taxon>
        <taxon>Neisseriales</taxon>
        <taxon>Neisseriaceae</taxon>
        <taxon>Neisseria</taxon>
    </lineage>
</organism>
<reference evidence="7 8" key="1">
    <citation type="submission" date="2018-12" db="EMBL/GenBank/DDBJ databases">
        <authorList>
            <consortium name="Pathogen Informatics"/>
        </authorList>
    </citation>
    <scope>NUCLEOTIDE SEQUENCE [LARGE SCALE GENOMIC DNA]</scope>
    <source>
        <strain evidence="7 8">NCTC12742</strain>
    </source>
</reference>
<proteinExistence type="predicted"/>
<evidence type="ECO:0000256" key="2">
    <source>
        <dbReference type="ARBA" id="ARBA00022475"/>
    </source>
</evidence>
<dbReference type="STRING" id="28091.SAMEA3174300_01567"/>
<dbReference type="OrthoDB" id="9804822at2"/>
<keyword evidence="4 6" id="KW-1133">Transmembrane helix</keyword>
<protein>
    <submittedName>
        <fullName evidence="7">Threonine efflux protein</fullName>
    </submittedName>
</protein>
<feature type="transmembrane region" description="Helical" evidence="6">
    <location>
        <begin position="70"/>
        <end position="89"/>
    </location>
</feature>
<feature type="transmembrane region" description="Helical" evidence="6">
    <location>
        <begin position="120"/>
        <end position="141"/>
    </location>
</feature>
<dbReference type="AlphaFoldDB" id="A0A3S5AA03"/>
<dbReference type="EMBL" id="LR134533">
    <property type="protein sequence ID" value="VEJ50927.1"/>
    <property type="molecule type" value="Genomic_DNA"/>
</dbReference>
<dbReference type="PANTHER" id="PTHR30086:SF21">
    <property type="entry name" value="TRANSPORT PROTEIN"/>
    <property type="match status" value="1"/>
</dbReference>
<dbReference type="RefSeq" id="WP_004283197.1">
    <property type="nucleotide sequence ID" value="NZ_CAUJRG010000007.1"/>
</dbReference>
<evidence type="ECO:0000313" key="8">
    <source>
        <dbReference type="Proteomes" id="UP000272771"/>
    </source>
</evidence>
<dbReference type="Proteomes" id="UP000272771">
    <property type="component" value="Chromosome"/>
</dbReference>
<comment type="subcellular location">
    <subcellularLocation>
        <location evidence="1">Cell membrane</location>
        <topology evidence="1">Multi-pass membrane protein</topology>
    </subcellularLocation>
</comment>
<dbReference type="PIRSF" id="PIRSF006324">
    <property type="entry name" value="LeuE"/>
    <property type="match status" value="1"/>
</dbReference>
<sequence>MDFWQGFWIITGIHLLAAASPGPDFVLVTQQSLSRNRPAGLLTSLGIALGFAVHVVYSVFGLAAVVAHSAHLLTAIKVIGGLYLIYIGIKGLRAKAGHHDAGVTAVTAEESPMKTVLRGFLCNVLNPKAAVFMLSLFVVVLSPDTPLWQLAAYGTWMVLTLFLWFAGVTFVLSVPAVNRRFRRIGHWIDRVCGGVLMLLGIKVLTGR</sequence>
<feature type="transmembrane region" description="Helical" evidence="6">
    <location>
        <begin position="6"/>
        <end position="27"/>
    </location>
</feature>
<feature type="transmembrane region" description="Helical" evidence="6">
    <location>
        <begin position="39"/>
        <end position="64"/>
    </location>
</feature>
<keyword evidence="5 6" id="KW-0472">Membrane</keyword>
<evidence type="ECO:0000256" key="1">
    <source>
        <dbReference type="ARBA" id="ARBA00004651"/>
    </source>
</evidence>
<dbReference type="Pfam" id="PF01810">
    <property type="entry name" value="LysE"/>
    <property type="match status" value="1"/>
</dbReference>
<evidence type="ECO:0000313" key="7">
    <source>
        <dbReference type="EMBL" id="VEJ50927.1"/>
    </source>
</evidence>
<keyword evidence="8" id="KW-1185">Reference proteome</keyword>
<dbReference type="PANTHER" id="PTHR30086">
    <property type="entry name" value="ARGININE EXPORTER PROTEIN ARGO"/>
    <property type="match status" value="1"/>
</dbReference>
<dbReference type="GO" id="GO:0015171">
    <property type="term" value="F:amino acid transmembrane transporter activity"/>
    <property type="evidence" value="ECO:0007669"/>
    <property type="project" value="TreeGrafter"/>
</dbReference>
<evidence type="ECO:0000256" key="3">
    <source>
        <dbReference type="ARBA" id="ARBA00022692"/>
    </source>
</evidence>
<evidence type="ECO:0000256" key="5">
    <source>
        <dbReference type="ARBA" id="ARBA00023136"/>
    </source>
</evidence>
<gene>
    <name evidence="7" type="primary">rhtC</name>
    <name evidence="7" type="ORF">NCTC12742_00943</name>
</gene>
<keyword evidence="3 6" id="KW-0812">Transmembrane</keyword>
<dbReference type="KEGG" id="nwe:SAMEA3174300_1567"/>
<keyword evidence="2" id="KW-1003">Cell membrane</keyword>
<evidence type="ECO:0000256" key="6">
    <source>
        <dbReference type="SAM" id="Phobius"/>
    </source>
</evidence>